<evidence type="ECO:0000256" key="6">
    <source>
        <dbReference type="ARBA" id="ARBA00022777"/>
    </source>
</evidence>
<keyword evidence="9" id="KW-0812">Transmembrane</keyword>
<evidence type="ECO:0000256" key="1">
    <source>
        <dbReference type="ARBA" id="ARBA00000085"/>
    </source>
</evidence>
<dbReference type="InterPro" id="IPR000700">
    <property type="entry name" value="PAS-assoc_C"/>
</dbReference>
<dbReference type="AlphaFoldDB" id="G7W7W7"/>
<dbReference type="PROSITE" id="PS50109">
    <property type="entry name" value="HIS_KIN"/>
    <property type="match status" value="1"/>
</dbReference>
<keyword evidence="7" id="KW-0067">ATP-binding</keyword>
<dbReference type="InterPro" id="IPR036890">
    <property type="entry name" value="HATPase_C_sf"/>
</dbReference>
<evidence type="ECO:0000256" key="2">
    <source>
        <dbReference type="ARBA" id="ARBA00012438"/>
    </source>
</evidence>
<protein>
    <recommendedName>
        <fullName evidence="2">histidine kinase</fullName>
        <ecNumber evidence="2">2.7.13.3</ecNumber>
    </recommendedName>
</protein>
<dbReference type="SMART" id="SM00388">
    <property type="entry name" value="HisKA"/>
    <property type="match status" value="1"/>
</dbReference>
<dbReference type="SMART" id="SM00387">
    <property type="entry name" value="HATPase_c"/>
    <property type="match status" value="1"/>
</dbReference>
<evidence type="ECO:0000259" key="12">
    <source>
        <dbReference type="PROSITE" id="PS50113"/>
    </source>
</evidence>
<dbReference type="InterPro" id="IPR035965">
    <property type="entry name" value="PAS-like_dom_sf"/>
</dbReference>
<keyword evidence="9" id="KW-0472">Membrane</keyword>
<keyword evidence="14" id="KW-1185">Reference proteome</keyword>
<reference evidence="13 14" key="2">
    <citation type="journal article" date="2012" name="J. Bacteriol.">
        <title>Complete genome sequences of Desulfosporosinus orientis DSM765T, Desulfosporosinus youngiae DSM17734T, Desulfosporosinus meridiei DSM13257T, and Desulfosporosinus acidiphilus DSM22704T.</title>
        <authorList>
            <person name="Pester M."/>
            <person name="Brambilla E."/>
            <person name="Alazard D."/>
            <person name="Rattei T."/>
            <person name="Weinmaier T."/>
            <person name="Han J."/>
            <person name="Lucas S."/>
            <person name="Lapidus A."/>
            <person name="Cheng J.F."/>
            <person name="Goodwin L."/>
            <person name="Pitluck S."/>
            <person name="Peters L."/>
            <person name="Ovchinnikova G."/>
            <person name="Teshima H."/>
            <person name="Detter J.C."/>
            <person name="Han C.S."/>
            <person name="Tapia R."/>
            <person name="Land M.L."/>
            <person name="Hauser L."/>
            <person name="Kyrpides N.C."/>
            <person name="Ivanova N.N."/>
            <person name="Pagani I."/>
            <person name="Huntmann M."/>
            <person name="Wei C.L."/>
            <person name="Davenport K.W."/>
            <person name="Daligault H."/>
            <person name="Chain P.S."/>
            <person name="Chen A."/>
            <person name="Mavromatis K."/>
            <person name="Markowitz V."/>
            <person name="Szeto E."/>
            <person name="Mikhailova N."/>
            <person name="Pati A."/>
            <person name="Wagner M."/>
            <person name="Woyke T."/>
            <person name="Ollivier B."/>
            <person name="Klenk H.P."/>
            <person name="Spring S."/>
            <person name="Loy A."/>
        </authorList>
    </citation>
    <scope>NUCLEOTIDE SEQUENCE [LARGE SCALE GENOMIC DNA]</scope>
    <source>
        <strain evidence="14">ATCC 19365 / DSM 765 / NCIMB 8382 / VKM B-1628</strain>
    </source>
</reference>
<feature type="transmembrane region" description="Helical" evidence="9">
    <location>
        <begin position="180"/>
        <end position="201"/>
    </location>
</feature>
<dbReference type="InterPro" id="IPR003594">
    <property type="entry name" value="HATPase_dom"/>
</dbReference>
<feature type="transmembrane region" description="Helical" evidence="9">
    <location>
        <begin position="16"/>
        <end position="39"/>
    </location>
</feature>
<dbReference type="KEGG" id="dor:Desor_0704"/>
<dbReference type="EMBL" id="CP003108">
    <property type="protein sequence ID" value="AET66393.1"/>
    <property type="molecule type" value="Genomic_DNA"/>
</dbReference>
<keyword evidence="9" id="KW-1133">Transmembrane helix</keyword>
<dbReference type="InterPro" id="IPR000014">
    <property type="entry name" value="PAS"/>
</dbReference>
<name>G7W7W7_DESOD</name>
<evidence type="ECO:0000256" key="4">
    <source>
        <dbReference type="ARBA" id="ARBA00022679"/>
    </source>
</evidence>
<dbReference type="CDD" id="cd00130">
    <property type="entry name" value="PAS"/>
    <property type="match status" value="1"/>
</dbReference>
<evidence type="ECO:0000256" key="8">
    <source>
        <dbReference type="ARBA" id="ARBA00023012"/>
    </source>
</evidence>
<dbReference type="EC" id="2.7.13.3" evidence="2"/>
<dbReference type="Gene3D" id="1.10.287.130">
    <property type="match status" value="1"/>
</dbReference>
<keyword evidence="4" id="KW-0808">Transferase</keyword>
<evidence type="ECO:0000256" key="3">
    <source>
        <dbReference type="ARBA" id="ARBA00022553"/>
    </source>
</evidence>
<dbReference type="STRING" id="768706.Desor_0704"/>
<evidence type="ECO:0000313" key="13">
    <source>
        <dbReference type="EMBL" id="AET66393.1"/>
    </source>
</evidence>
<organism evidence="13 14">
    <name type="scientific">Desulfosporosinus orientis (strain ATCC 19365 / DSM 765 / NCIMB 8382 / VKM B-1628 / Singapore I)</name>
    <name type="common">Desulfotomaculum orientis</name>
    <dbReference type="NCBI Taxonomy" id="768706"/>
    <lineage>
        <taxon>Bacteria</taxon>
        <taxon>Bacillati</taxon>
        <taxon>Bacillota</taxon>
        <taxon>Clostridia</taxon>
        <taxon>Eubacteriales</taxon>
        <taxon>Desulfitobacteriaceae</taxon>
        <taxon>Desulfosporosinus</taxon>
    </lineage>
</organism>
<dbReference type="Gene3D" id="3.30.565.10">
    <property type="entry name" value="Histidine kinase-like ATPase, C-terminal domain"/>
    <property type="match status" value="1"/>
</dbReference>
<dbReference type="InterPro" id="IPR001610">
    <property type="entry name" value="PAC"/>
</dbReference>
<dbReference type="PANTHER" id="PTHR43065">
    <property type="entry name" value="SENSOR HISTIDINE KINASE"/>
    <property type="match status" value="1"/>
</dbReference>
<dbReference type="eggNOG" id="COG3852">
    <property type="taxonomic scope" value="Bacteria"/>
</dbReference>
<dbReference type="GO" id="GO:0005524">
    <property type="term" value="F:ATP binding"/>
    <property type="evidence" value="ECO:0007669"/>
    <property type="project" value="UniProtKB-KW"/>
</dbReference>
<feature type="domain" description="PAS" evidence="11">
    <location>
        <begin position="244"/>
        <end position="314"/>
    </location>
</feature>
<dbReference type="InterPro" id="IPR005467">
    <property type="entry name" value="His_kinase_dom"/>
</dbReference>
<dbReference type="HOGENOM" id="CLU_019969_0_0_9"/>
<dbReference type="PROSITE" id="PS50112">
    <property type="entry name" value="PAS"/>
    <property type="match status" value="1"/>
</dbReference>
<dbReference type="SUPFAM" id="SSF55874">
    <property type="entry name" value="ATPase domain of HSP90 chaperone/DNA topoisomerase II/histidine kinase"/>
    <property type="match status" value="1"/>
</dbReference>
<evidence type="ECO:0000313" key="14">
    <source>
        <dbReference type="Proteomes" id="UP000006346"/>
    </source>
</evidence>
<evidence type="ECO:0000256" key="7">
    <source>
        <dbReference type="ARBA" id="ARBA00022840"/>
    </source>
</evidence>
<feature type="domain" description="PAC" evidence="12">
    <location>
        <begin position="317"/>
        <end position="369"/>
    </location>
</feature>
<dbReference type="Pfam" id="PF00512">
    <property type="entry name" value="HisKA"/>
    <property type="match status" value="1"/>
</dbReference>
<dbReference type="CDD" id="cd00082">
    <property type="entry name" value="HisKA"/>
    <property type="match status" value="1"/>
</dbReference>
<evidence type="ECO:0000259" key="11">
    <source>
        <dbReference type="PROSITE" id="PS50112"/>
    </source>
</evidence>
<dbReference type="PATRIC" id="fig|768706.3.peg.672"/>
<evidence type="ECO:0000256" key="5">
    <source>
        <dbReference type="ARBA" id="ARBA00022741"/>
    </source>
</evidence>
<keyword evidence="6" id="KW-0418">Kinase</keyword>
<accession>G7W7W7</accession>
<sequence length="593" mass="67149">MNFRNVFRNANTIKKMYLYLTIVLWALIIIATAGSFFGISQYLIYERRADLVSLSNYLNIDIQSSFRERQEDLQPYFNNISKEHPECCFGYYDLKANSIIAANSEFAESQLPPLSAGENFYELLKSSQHELIEDQNVVGWSRKGILGIVMPVGVNKETRGFIWTYTKINDIYRQALKYSISILGLILLLLLIPFISTWHMIRKIKKQFILFAESLFKDDGDQFDTRFLPELTPILRAAKVHSQQLRIFEAMVRNSNDPITTIDLEFKITSMNPAGQKLYGYMLEEVLGKHITILAVPNESQELIDILSRVRAGEEIISYDMQRQKKDGTVIDVSLSISPIKDDQGHISGIMGIHRDVTEKKKIQAEMQKLDGLNLIGQMAASIAHEIRNPMTTVRGFLQLLGSKVSLKEFKSYFELMVEELDRANSIITEFLSLSRNSPISLSEHNLNEIINKLLPMLRADALKNETTIIAELENIPNVKLNEREIRQVILNLVRNALESMPSGGIIRINTSLENNKAVIRVNDQGSGIPARVLENIGKPFLTTKKNGTGLGLPVTYNIVYRHGGTISIETGPGGTTFIIKLPMYSNKNLVEK</sequence>
<comment type="catalytic activity">
    <reaction evidence="1">
        <text>ATP + protein L-histidine = ADP + protein N-phospho-L-histidine.</text>
        <dbReference type="EC" id="2.7.13.3"/>
    </reaction>
</comment>
<dbReference type="PANTHER" id="PTHR43065:SF10">
    <property type="entry name" value="PEROXIDE STRESS-ACTIVATED HISTIDINE KINASE MAK3"/>
    <property type="match status" value="1"/>
</dbReference>
<reference evidence="14" key="1">
    <citation type="submission" date="2011-11" db="EMBL/GenBank/DDBJ databases">
        <title>Complete sequence of Desulfosporosinus orientis DSM 765.</title>
        <authorList>
            <person name="Lucas S."/>
            <person name="Han J."/>
            <person name="Lapidus A."/>
            <person name="Cheng J.-F."/>
            <person name="Goodwin L."/>
            <person name="Pitluck S."/>
            <person name="Peters L."/>
            <person name="Ovchinnikova G."/>
            <person name="Teshima H."/>
            <person name="Detter J.C."/>
            <person name="Han C."/>
            <person name="Tapia R."/>
            <person name="Land M."/>
            <person name="Hauser L."/>
            <person name="Kyrpides N."/>
            <person name="Ivanova N."/>
            <person name="Pagani I."/>
            <person name="Pester M."/>
            <person name="Spring S."/>
            <person name="Ollivier B."/>
            <person name="Rattei T."/>
            <person name="Klenk H.-P."/>
            <person name="Wagner M."/>
            <person name="Loy A."/>
            <person name="Woyke T."/>
        </authorList>
    </citation>
    <scope>NUCLEOTIDE SEQUENCE [LARGE SCALE GENOMIC DNA]</scope>
    <source>
        <strain evidence="14">ATCC 19365 / DSM 765 / NCIMB 8382 / VKM B-1628</strain>
    </source>
</reference>
<dbReference type="InterPro" id="IPR004358">
    <property type="entry name" value="Sig_transdc_His_kin-like_C"/>
</dbReference>
<keyword evidence="3" id="KW-0597">Phosphoprotein</keyword>
<dbReference type="PRINTS" id="PR00344">
    <property type="entry name" value="BCTRLSENSOR"/>
</dbReference>
<proteinExistence type="predicted"/>
<keyword evidence="5" id="KW-0547">Nucleotide-binding</keyword>
<dbReference type="SUPFAM" id="SSF47384">
    <property type="entry name" value="Homodimeric domain of signal transducing histidine kinase"/>
    <property type="match status" value="1"/>
</dbReference>
<dbReference type="InterPro" id="IPR003661">
    <property type="entry name" value="HisK_dim/P_dom"/>
</dbReference>
<dbReference type="InterPro" id="IPR036097">
    <property type="entry name" value="HisK_dim/P_sf"/>
</dbReference>
<dbReference type="Proteomes" id="UP000006346">
    <property type="component" value="Chromosome"/>
</dbReference>
<dbReference type="GO" id="GO:0000155">
    <property type="term" value="F:phosphorelay sensor kinase activity"/>
    <property type="evidence" value="ECO:0007669"/>
    <property type="project" value="InterPro"/>
</dbReference>
<dbReference type="Pfam" id="PF13426">
    <property type="entry name" value="PAS_9"/>
    <property type="match status" value="1"/>
</dbReference>
<dbReference type="Pfam" id="PF02518">
    <property type="entry name" value="HATPase_c"/>
    <property type="match status" value="1"/>
</dbReference>
<feature type="domain" description="Histidine kinase" evidence="10">
    <location>
        <begin position="382"/>
        <end position="586"/>
    </location>
</feature>
<evidence type="ECO:0000256" key="9">
    <source>
        <dbReference type="SAM" id="Phobius"/>
    </source>
</evidence>
<evidence type="ECO:0000259" key="10">
    <source>
        <dbReference type="PROSITE" id="PS50109"/>
    </source>
</evidence>
<dbReference type="PROSITE" id="PS50113">
    <property type="entry name" value="PAC"/>
    <property type="match status" value="1"/>
</dbReference>
<dbReference type="SMART" id="SM00091">
    <property type="entry name" value="PAS"/>
    <property type="match status" value="1"/>
</dbReference>
<dbReference type="NCBIfam" id="TIGR00229">
    <property type="entry name" value="sensory_box"/>
    <property type="match status" value="1"/>
</dbReference>
<dbReference type="Gene3D" id="3.30.450.20">
    <property type="entry name" value="PAS domain"/>
    <property type="match status" value="1"/>
</dbReference>
<dbReference type="SMART" id="SM00086">
    <property type="entry name" value="PAC"/>
    <property type="match status" value="1"/>
</dbReference>
<gene>
    <name evidence="13" type="ordered locus">Desor_0704</name>
</gene>
<dbReference type="SUPFAM" id="SSF55785">
    <property type="entry name" value="PYP-like sensor domain (PAS domain)"/>
    <property type="match status" value="1"/>
</dbReference>
<keyword evidence="8" id="KW-0902">Two-component regulatory system</keyword>